<evidence type="ECO:0000256" key="2">
    <source>
        <dbReference type="ARBA" id="ARBA00023136"/>
    </source>
</evidence>
<feature type="chain" id="PRO_5011748632" evidence="4">
    <location>
        <begin position="19"/>
        <end position="728"/>
    </location>
</feature>
<dbReference type="GO" id="GO:0009279">
    <property type="term" value="C:cell outer membrane"/>
    <property type="evidence" value="ECO:0007669"/>
    <property type="project" value="UniProtKB-SubCell"/>
</dbReference>
<reference evidence="6 7" key="1">
    <citation type="submission" date="2016-10" db="EMBL/GenBank/DDBJ databases">
        <authorList>
            <person name="de Groot N.N."/>
        </authorList>
    </citation>
    <scope>NUCLEOTIDE SEQUENCE [LARGE SCALE GENOMIC DNA]</scope>
    <source>
        <strain evidence="6 7">DSM 23031</strain>
    </source>
</reference>
<dbReference type="InterPro" id="IPR041700">
    <property type="entry name" value="OMP_b-brl_3"/>
</dbReference>
<keyword evidence="3" id="KW-0998">Cell outer membrane</keyword>
<dbReference type="OrthoDB" id="8764943at2"/>
<dbReference type="PANTHER" id="PTHR40980">
    <property type="entry name" value="PLUG DOMAIN-CONTAINING PROTEIN"/>
    <property type="match status" value="1"/>
</dbReference>
<evidence type="ECO:0000259" key="5">
    <source>
        <dbReference type="Pfam" id="PF14905"/>
    </source>
</evidence>
<gene>
    <name evidence="6" type="ORF">SAMN05421593_1249</name>
</gene>
<organism evidence="6 7">
    <name type="scientific">Chryseobacterium culicis</name>
    <dbReference type="NCBI Taxonomy" id="680127"/>
    <lineage>
        <taxon>Bacteria</taxon>
        <taxon>Pseudomonadati</taxon>
        <taxon>Bacteroidota</taxon>
        <taxon>Flavobacteriia</taxon>
        <taxon>Flavobacteriales</taxon>
        <taxon>Weeksellaceae</taxon>
        <taxon>Chryseobacterium group</taxon>
        <taxon>Chryseobacterium</taxon>
    </lineage>
</organism>
<dbReference type="SUPFAM" id="SSF56935">
    <property type="entry name" value="Porins"/>
    <property type="match status" value="1"/>
</dbReference>
<dbReference type="InterPro" id="IPR036942">
    <property type="entry name" value="Beta-barrel_TonB_sf"/>
</dbReference>
<dbReference type="Gene3D" id="2.40.170.20">
    <property type="entry name" value="TonB-dependent receptor, beta-barrel domain"/>
    <property type="match status" value="1"/>
</dbReference>
<dbReference type="EMBL" id="FNWQ01000001">
    <property type="protein sequence ID" value="SEH30008.1"/>
    <property type="molecule type" value="Genomic_DNA"/>
</dbReference>
<name>A0A1H6H7G5_CHRCI</name>
<dbReference type="Proteomes" id="UP000198561">
    <property type="component" value="Unassembled WGS sequence"/>
</dbReference>
<dbReference type="STRING" id="680127.SAMN05421593_1249"/>
<protein>
    <submittedName>
        <fullName evidence="6">Outer membrane receptor proteins, mostly Fe transport</fullName>
    </submittedName>
</protein>
<evidence type="ECO:0000313" key="7">
    <source>
        <dbReference type="Proteomes" id="UP000198561"/>
    </source>
</evidence>
<evidence type="ECO:0000256" key="3">
    <source>
        <dbReference type="ARBA" id="ARBA00023237"/>
    </source>
</evidence>
<dbReference type="AlphaFoldDB" id="A0A1H6H7G5"/>
<dbReference type="RefSeq" id="WP_089690394.1">
    <property type="nucleotide sequence ID" value="NZ_FNWQ01000001.1"/>
</dbReference>
<sequence length="728" mass="83320">MKVIIFPIAILAGSFAMAQQAPDAAAQDTVKGNAKEIEAVTLVARKPTVESKIDRTVFNVANSAILAGNTTWDVLRMTPLVSIDNNDDVKAEGQMVTVYINDRKSVFTGKELKEYLKTIPADNLMKIEVITSPSSRYETSGSVINIVLKKRDDEGIKGSISLNNRQSTKNSQYSNFNLNYHKKKFTQTFIGGYNNGNYVQKTQTWDNRYSTNRLTQFNLENVMRNESPSISSTSEFELNDKNNIGFVAEYSQSRNLSLAESNGMIFENGNPGDSFLQTQNIWGFNRNLGTNAFYKYYDKEKNRILDINLGTNYSSNDNDNLIDKQINNMSGSTVQQLGVLSSNQMRNYYLKVDYTQPLGKSGGTIEVGGKTEINNHIIPNSLYGFSMTDANSEFYNLARNDTFHYEDNLSSLYANYSKTFFKKLETRIGVRYEYIDYKVRQDVAGTERKDSYGTFLPNLLLKYSFSEKFDLSLTYNRSIWRPWYSEFNPFLVPEINGTYSRGNLYLNPNPNDRLYMKFGILKKYFISARYMHTNQDYWTTYVTENGRTVSLPGNFDGKVEKYYLFANTNQNFLKNKLNVNAGFGWYYINNKDFNEKNKLGGKDYISYWGASANVSYTNLFNKNINLSAWVELANQNNGNSYANNTNVFHNISVTKIFPKTQMELSMQLMNIFKRPYGDNTTYSPDGTFREYSKWDWYGVSLTFVKRFGNQKVKENTKTDVEKNGGGGK</sequence>
<dbReference type="PANTHER" id="PTHR40980:SF4">
    <property type="entry name" value="TONB-DEPENDENT RECEPTOR-LIKE BETA-BARREL DOMAIN-CONTAINING PROTEIN"/>
    <property type="match status" value="1"/>
</dbReference>
<evidence type="ECO:0000256" key="4">
    <source>
        <dbReference type="SAM" id="SignalP"/>
    </source>
</evidence>
<feature type="domain" description="Outer membrane protein beta-barrel" evidence="5">
    <location>
        <begin position="300"/>
        <end position="703"/>
    </location>
</feature>
<keyword evidence="6" id="KW-0675">Receptor</keyword>
<proteinExistence type="predicted"/>
<keyword evidence="4" id="KW-0732">Signal</keyword>
<comment type="subcellular location">
    <subcellularLocation>
        <location evidence="1">Cell outer membrane</location>
    </subcellularLocation>
</comment>
<keyword evidence="2" id="KW-0472">Membrane</keyword>
<evidence type="ECO:0000256" key="1">
    <source>
        <dbReference type="ARBA" id="ARBA00004442"/>
    </source>
</evidence>
<evidence type="ECO:0000313" key="6">
    <source>
        <dbReference type="EMBL" id="SEH30008.1"/>
    </source>
</evidence>
<feature type="signal peptide" evidence="4">
    <location>
        <begin position="1"/>
        <end position="18"/>
    </location>
</feature>
<dbReference type="Pfam" id="PF14905">
    <property type="entry name" value="OMP_b-brl_3"/>
    <property type="match status" value="1"/>
</dbReference>
<accession>A0A1H6H7G5</accession>